<evidence type="ECO:0000256" key="9">
    <source>
        <dbReference type="ARBA" id="ARBA00044478"/>
    </source>
</evidence>
<dbReference type="Gene3D" id="3.30.540.10">
    <property type="entry name" value="Fructose-1,6-Bisphosphatase, subunit A, domain 1"/>
    <property type="match status" value="1"/>
</dbReference>
<keyword evidence="4" id="KW-0479">Metal-binding</keyword>
<evidence type="ECO:0000256" key="10">
    <source>
        <dbReference type="ARBA" id="ARBA00044519"/>
    </source>
</evidence>
<reference evidence="14" key="1">
    <citation type="submission" date="2025-08" db="UniProtKB">
        <authorList>
            <consortium name="RefSeq"/>
        </authorList>
    </citation>
    <scope>IDENTIFICATION</scope>
    <source>
        <tissue evidence="14">Whole body</tissue>
    </source>
</reference>
<keyword evidence="5" id="KW-0460">Magnesium</keyword>
<dbReference type="PANTHER" id="PTHR43028">
    <property type="entry name" value="3'(2'),5'-BISPHOSPHATE NUCLEOTIDASE 1"/>
    <property type="match status" value="1"/>
</dbReference>
<dbReference type="EC" id="3.1.3.57" evidence="10"/>
<dbReference type="CDD" id="cd01640">
    <property type="entry name" value="IPPase"/>
    <property type="match status" value="1"/>
</dbReference>
<evidence type="ECO:0000256" key="5">
    <source>
        <dbReference type="ARBA" id="ARBA00022842"/>
    </source>
</evidence>
<dbReference type="InterPro" id="IPR020550">
    <property type="entry name" value="Inositol_monophosphatase_CS"/>
</dbReference>
<accession>A0ABM1HVM9</accession>
<evidence type="ECO:0000313" key="13">
    <source>
        <dbReference type="Proteomes" id="UP000694924"/>
    </source>
</evidence>
<dbReference type="PANTHER" id="PTHR43028:SF5">
    <property type="entry name" value="3'(2'),5'-BISPHOSPHATE NUCLEOTIDASE 1"/>
    <property type="match status" value="1"/>
</dbReference>
<evidence type="ECO:0000313" key="14">
    <source>
        <dbReference type="RefSeq" id="XP_015172016.1"/>
    </source>
</evidence>
<dbReference type="PROSITE" id="PS00630">
    <property type="entry name" value="IMP_2"/>
    <property type="match status" value="1"/>
</dbReference>
<evidence type="ECO:0000256" key="6">
    <source>
        <dbReference type="ARBA" id="ARBA00040342"/>
    </source>
</evidence>
<evidence type="ECO:0000256" key="2">
    <source>
        <dbReference type="ARBA" id="ARBA00012633"/>
    </source>
</evidence>
<dbReference type="RefSeq" id="XP_015172016.1">
    <property type="nucleotide sequence ID" value="XM_015316530.1"/>
</dbReference>
<evidence type="ECO:0000256" key="4">
    <source>
        <dbReference type="ARBA" id="ARBA00022723"/>
    </source>
</evidence>
<keyword evidence="13" id="KW-1185">Reference proteome</keyword>
<evidence type="ECO:0000256" key="1">
    <source>
        <dbReference type="ARBA" id="ARBA00009759"/>
    </source>
</evidence>
<evidence type="ECO:0000256" key="7">
    <source>
        <dbReference type="ARBA" id="ARBA00041815"/>
    </source>
</evidence>
<dbReference type="InterPro" id="IPR050725">
    <property type="entry name" value="CysQ/Inositol_MonoPase"/>
</dbReference>
<keyword evidence="3" id="KW-0452">Lithium</keyword>
<evidence type="ECO:0000256" key="3">
    <source>
        <dbReference type="ARBA" id="ARBA00022671"/>
    </source>
</evidence>
<evidence type="ECO:0000256" key="11">
    <source>
        <dbReference type="ARBA" id="ARBA00044544"/>
    </source>
</evidence>
<comment type="catalytic activity">
    <reaction evidence="8">
        <text>1D-myo-inositol 1,3,4-trisphosphate + H2O = 1D-myo-inositol 3,4-bisphosphate + phosphate</text>
        <dbReference type="Rhea" id="RHEA:70319"/>
        <dbReference type="ChEBI" id="CHEBI:15377"/>
        <dbReference type="ChEBI" id="CHEBI:43474"/>
        <dbReference type="ChEBI" id="CHEBI:58414"/>
        <dbReference type="ChEBI" id="CHEBI:83241"/>
    </reaction>
    <physiologicalReaction direction="left-to-right" evidence="8">
        <dbReference type="Rhea" id="RHEA:70320"/>
    </physiologicalReaction>
</comment>
<dbReference type="EC" id="3.1.3.7" evidence="2"/>
<dbReference type="Pfam" id="PF00459">
    <property type="entry name" value="Inositol_P"/>
    <property type="match status" value="1"/>
</dbReference>
<gene>
    <name evidence="14" type="primary">LOC107064153</name>
</gene>
<evidence type="ECO:0000256" key="12">
    <source>
        <dbReference type="ARBA" id="ARBA00044554"/>
    </source>
</evidence>
<comment type="similarity">
    <text evidence="1">Belongs to the inositol monophosphatase superfamily.</text>
</comment>
<dbReference type="InterPro" id="IPR000760">
    <property type="entry name" value="Inositol_monophosphatase-like"/>
</dbReference>
<dbReference type="PROSITE" id="PS00629">
    <property type="entry name" value="IMP_1"/>
    <property type="match status" value="1"/>
</dbReference>
<dbReference type="Gene3D" id="3.40.190.80">
    <property type="match status" value="1"/>
</dbReference>
<dbReference type="Proteomes" id="UP000694924">
    <property type="component" value="Unplaced"/>
</dbReference>
<dbReference type="SUPFAM" id="SSF56655">
    <property type="entry name" value="Carbohydrate phosphatase"/>
    <property type="match status" value="1"/>
</dbReference>
<comment type="catalytic activity">
    <reaction evidence="9">
        <text>1D-myo-inositol 1,4-bisphosphate + H2O = 1D-myo-inositol 4-phosphate + phosphate</text>
        <dbReference type="Rhea" id="RHEA:15553"/>
        <dbReference type="ChEBI" id="CHEBI:15377"/>
        <dbReference type="ChEBI" id="CHEBI:43474"/>
        <dbReference type="ChEBI" id="CHEBI:58282"/>
        <dbReference type="ChEBI" id="CHEBI:58469"/>
        <dbReference type="EC" id="3.1.3.57"/>
    </reaction>
    <physiologicalReaction direction="left-to-right" evidence="9">
        <dbReference type="Rhea" id="RHEA:15554"/>
    </physiologicalReaction>
</comment>
<organism evidence="13 14">
    <name type="scientific">Polistes dominula</name>
    <name type="common">European paper wasp</name>
    <name type="synonym">Vespa dominula</name>
    <dbReference type="NCBI Taxonomy" id="743375"/>
    <lineage>
        <taxon>Eukaryota</taxon>
        <taxon>Metazoa</taxon>
        <taxon>Ecdysozoa</taxon>
        <taxon>Arthropoda</taxon>
        <taxon>Hexapoda</taxon>
        <taxon>Insecta</taxon>
        <taxon>Pterygota</taxon>
        <taxon>Neoptera</taxon>
        <taxon>Endopterygota</taxon>
        <taxon>Hymenoptera</taxon>
        <taxon>Apocrita</taxon>
        <taxon>Aculeata</taxon>
        <taxon>Vespoidea</taxon>
        <taxon>Vespidae</taxon>
        <taxon>Polistinae</taxon>
        <taxon>Polistini</taxon>
        <taxon>Polistes</taxon>
    </lineage>
</organism>
<sequence length="309" mass="33999">MAQSASLLTRIMATSTLAAARAGKIIRDVMDQGKLKIVEKGKNDLQTEADRCAQKCIITSLSRLFPNITIIGEEEPNNSEIPPDWIVTDVDEDMLKLKLPSHLENIDPKDICVWVDPLDGTSEYTQGLVEHVTVLVGVAIKEKAVGGVIHQPYYKDKIKGELGRTLWGIDGVGYGGFEQSAPPSGKRFITTTRSHSNTNVQAAINALKPDEVIRVGGAGYKVILLLEGKAHAYVFASQGCKKWDTCAPEAVLHACGGTLTDFYGEKYAYHPETIYPNLRGVLATAPAEKHQWYLNQIPEEVKENLEKRK</sequence>
<proteinExistence type="inferred from homology"/>
<dbReference type="GeneID" id="107064153"/>
<name>A0ABM1HVM9_POLDO</name>
<protein>
    <recommendedName>
        <fullName evidence="6">3'(2'),5'-bisphosphate nucleotidase 1</fullName>
        <ecNumber evidence="10">3.1.3.57</ecNumber>
        <ecNumber evidence="2">3.1.3.7</ecNumber>
    </recommendedName>
    <alternativeName>
        <fullName evidence="11">3'-phosphoadenosine 5'-phosphate phosphatase</fullName>
    </alternativeName>
    <alternativeName>
        <fullName evidence="7">Bisphosphate 3'-nucleotidase 1</fullName>
    </alternativeName>
    <alternativeName>
        <fullName evidence="12">Inositol-polyphosphate 1-phosphatase</fullName>
    </alternativeName>
</protein>
<dbReference type="InterPro" id="IPR020583">
    <property type="entry name" value="Inositol_monoP_metal-BS"/>
</dbReference>
<evidence type="ECO:0000256" key="8">
    <source>
        <dbReference type="ARBA" id="ARBA00044465"/>
    </source>
</evidence>